<dbReference type="EC" id="3.6.3.44" evidence="1"/>
<dbReference type="Proteomes" id="UP000265566">
    <property type="component" value="Chromosome 7"/>
</dbReference>
<dbReference type="GO" id="GO:0016787">
    <property type="term" value="F:hydrolase activity"/>
    <property type="evidence" value="ECO:0007669"/>
    <property type="project" value="UniProtKB-KW"/>
</dbReference>
<name>A0A396GV63_MEDTR</name>
<dbReference type="AlphaFoldDB" id="A0A396GV63"/>
<dbReference type="Gramene" id="rna38150">
    <property type="protein sequence ID" value="RHN44091.1"/>
    <property type="gene ID" value="gene38150"/>
</dbReference>
<organism evidence="1 2">
    <name type="scientific">Medicago truncatula</name>
    <name type="common">Barrel medic</name>
    <name type="synonym">Medicago tribuloides</name>
    <dbReference type="NCBI Taxonomy" id="3880"/>
    <lineage>
        <taxon>Eukaryota</taxon>
        <taxon>Viridiplantae</taxon>
        <taxon>Streptophyta</taxon>
        <taxon>Embryophyta</taxon>
        <taxon>Tracheophyta</taxon>
        <taxon>Spermatophyta</taxon>
        <taxon>Magnoliopsida</taxon>
        <taxon>eudicotyledons</taxon>
        <taxon>Gunneridae</taxon>
        <taxon>Pentapetalae</taxon>
        <taxon>rosids</taxon>
        <taxon>fabids</taxon>
        <taxon>Fabales</taxon>
        <taxon>Fabaceae</taxon>
        <taxon>Papilionoideae</taxon>
        <taxon>50 kb inversion clade</taxon>
        <taxon>NPAAA clade</taxon>
        <taxon>Hologalegina</taxon>
        <taxon>IRL clade</taxon>
        <taxon>Trifolieae</taxon>
        <taxon>Medicago</taxon>
    </lineage>
</organism>
<evidence type="ECO:0000313" key="2">
    <source>
        <dbReference type="Proteomes" id="UP000265566"/>
    </source>
</evidence>
<keyword evidence="1" id="KW-0378">Hydrolase</keyword>
<sequence>MCFEKVVHMEVRWFDESKHSNGARLSTDAALIRALDEKKIKGKLIGDA</sequence>
<gene>
    <name evidence="1" type="ORF">MtrunA17_Chr7g0215581</name>
</gene>
<dbReference type="EMBL" id="PSQE01000007">
    <property type="protein sequence ID" value="RHN44091.1"/>
    <property type="molecule type" value="Genomic_DNA"/>
</dbReference>
<evidence type="ECO:0000313" key="1">
    <source>
        <dbReference type="EMBL" id="RHN44091.1"/>
    </source>
</evidence>
<protein>
    <submittedName>
        <fullName evidence="1">Putative xenobiotic-transporting ATPase</fullName>
        <ecNumber evidence="1">3.6.3.44</ecNumber>
    </submittedName>
</protein>
<accession>A0A396GV63</accession>
<reference evidence="2" key="1">
    <citation type="journal article" date="2018" name="Nat. Plants">
        <title>Whole-genome landscape of Medicago truncatula symbiotic genes.</title>
        <authorList>
            <person name="Pecrix Y."/>
            <person name="Staton S.E."/>
            <person name="Sallet E."/>
            <person name="Lelandais-Briere C."/>
            <person name="Moreau S."/>
            <person name="Carrere S."/>
            <person name="Blein T."/>
            <person name="Jardinaud M.F."/>
            <person name="Latrasse D."/>
            <person name="Zouine M."/>
            <person name="Zahm M."/>
            <person name="Kreplak J."/>
            <person name="Mayjonade B."/>
            <person name="Satge C."/>
            <person name="Perez M."/>
            <person name="Cauet S."/>
            <person name="Marande W."/>
            <person name="Chantry-Darmon C."/>
            <person name="Lopez-Roques C."/>
            <person name="Bouchez O."/>
            <person name="Berard A."/>
            <person name="Debelle F."/>
            <person name="Munos S."/>
            <person name="Bendahmane A."/>
            <person name="Berges H."/>
            <person name="Niebel A."/>
            <person name="Buitink J."/>
            <person name="Frugier F."/>
            <person name="Benhamed M."/>
            <person name="Crespi M."/>
            <person name="Gouzy J."/>
            <person name="Gamas P."/>
        </authorList>
    </citation>
    <scope>NUCLEOTIDE SEQUENCE [LARGE SCALE GENOMIC DNA]</scope>
    <source>
        <strain evidence="2">cv. Jemalong A17</strain>
    </source>
</reference>
<proteinExistence type="predicted"/>
<comment type="caution">
    <text evidence="1">The sequence shown here is derived from an EMBL/GenBank/DDBJ whole genome shotgun (WGS) entry which is preliminary data.</text>
</comment>